<keyword evidence="1" id="KW-1185">Reference proteome</keyword>
<evidence type="ECO:0000313" key="2">
    <source>
        <dbReference type="WBParaSite" id="nRc.2.0.1.t37334-RA"/>
    </source>
</evidence>
<dbReference type="Proteomes" id="UP000887565">
    <property type="component" value="Unplaced"/>
</dbReference>
<organism evidence="1 2">
    <name type="scientific">Romanomermis culicivorax</name>
    <name type="common">Nematode worm</name>
    <dbReference type="NCBI Taxonomy" id="13658"/>
    <lineage>
        <taxon>Eukaryota</taxon>
        <taxon>Metazoa</taxon>
        <taxon>Ecdysozoa</taxon>
        <taxon>Nematoda</taxon>
        <taxon>Enoplea</taxon>
        <taxon>Dorylaimia</taxon>
        <taxon>Mermithida</taxon>
        <taxon>Mermithoidea</taxon>
        <taxon>Mermithidae</taxon>
        <taxon>Romanomermis</taxon>
    </lineage>
</organism>
<evidence type="ECO:0000313" key="1">
    <source>
        <dbReference type="Proteomes" id="UP000887565"/>
    </source>
</evidence>
<sequence>MGDVDGVNYAELFGPEAGDPSQNQHGDIRLVASLGKCGSKHCTVAVRRAAPSTSRVVITSDGRVRIVVGTDIGAVCGSDMVCVTVVAMVDVGAEGGSDMAVGSSVIEDDVAGSMFIRGGSGSGTLNTDFSRFFKASMGFWILVSRCNGLM</sequence>
<proteinExistence type="predicted"/>
<protein>
    <submittedName>
        <fullName evidence="2">Uncharacterized protein</fullName>
    </submittedName>
</protein>
<reference evidence="2" key="1">
    <citation type="submission" date="2022-11" db="UniProtKB">
        <authorList>
            <consortium name="WormBaseParasite"/>
        </authorList>
    </citation>
    <scope>IDENTIFICATION</scope>
</reference>
<accession>A0A915KHC1</accession>
<name>A0A915KHC1_ROMCU</name>
<dbReference type="AlphaFoldDB" id="A0A915KHC1"/>
<dbReference type="WBParaSite" id="nRc.2.0.1.t37334-RA">
    <property type="protein sequence ID" value="nRc.2.0.1.t37334-RA"/>
    <property type="gene ID" value="nRc.2.0.1.g37334"/>
</dbReference>